<keyword evidence="2" id="KW-1185">Reference proteome</keyword>
<gene>
    <name evidence="1" type="ORF">PABY_11590</name>
</gene>
<dbReference type="GeneID" id="89289178"/>
<sequence length="122" mass="13785">MVDQDAIAGYLLRWRGPVRDSVHLWGRVDPLLEEHRCTRETVIQLYDPGLLPRVLEALKPGHITRVESFLDMAVGEEDFTPYRGHPVVRLSPSNPGHVEALARLLSLQGPFRGKRRGRLSGL</sequence>
<organism evidence="1 2">
    <name type="scientific">Pyrodictium abyssi</name>
    <dbReference type="NCBI Taxonomy" id="54256"/>
    <lineage>
        <taxon>Archaea</taxon>
        <taxon>Thermoproteota</taxon>
        <taxon>Thermoprotei</taxon>
        <taxon>Desulfurococcales</taxon>
        <taxon>Pyrodictiaceae</taxon>
        <taxon>Pyrodictium</taxon>
    </lineage>
</organism>
<accession>A0ABM8IVL4</accession>
<evidence type="ECO:0000313" key="1">
    <source>
        <dbReference type="EMBL" id="BES81592.1"/>
    </source>
</evidence>
<protein>
    <submittedName>
        <fullName evidence="1">Uncharacterized protein</fullName>
    </submittedName>
</protein>
<proteinExistence type="predicted"/>
<dbReference type="RefSeq" id="WP_338252803.1">
    <property type="nucleotide sequence ID" value="NZ_AP028907.1"/>
</dbReference>
<evidence type="ECO:0000313" key="2">
    <source>
        <dbReference type="Proteomes" id="UP001341135"/>
    </source>
</evidence>
<dbReference type="Proteomes" id="UP001341135">
    <property type="component" value="Chromosome"/>
</dbReference>
<dbReference type="EMBL" id="AP028907">
    <property type="protein sequence ID" value="BES81592.1"/>
    <property type="molecule type" value="Genomic_DNA"/>
</dbReference>
<reference evidence="1 2" key="1">
    <citation type="submission" date="2023-09" db="EMBL/GenBank/DDBJ databases">
        <title>Pyrofollis japonicus gen. nov. sp. nov., a novel member of the family Pyrodictiaceae isolated from the Iheya North hydrothermal field.</title>
        <authorList>
            <person name="Miyazaki U."/>
            <person name="Sanari M."/>
            <person name="Tame A."/>
            <person name="Kitajima M."/>
            <person name="Okamoto A."/>
            <person name="Sawayama S."/>
            <person name="Miyazaki J."/>
            <person name="Takai K."/>
            <person name="Nakagawa S."/>
        </authorList>
    </citation>
    <scope>NUCLEOTIDE SEQUENCE [LARGE SCALE GENOMIC DNA]</scope>
    <source>
        <strain evidence="1 2">AV2</strain>
    </source>
</reference>
<name>A0ABM8IVL4_9CREN</name>